<proteinExistence type="inferred from homology"/>
<feature type="active site" description="Charge relay system" evidence="4">
    <location>
        <position position="177"/>
    </location>
</feature>
<evidence type="ECO:0000313" key="6">
    <source>
        <dbReference type="EMBL" id="RRJ18398.1"/>
    </source>
</evidence>
<evidence type="ECO:0000256" key="4">
    <source>
        <dbReference type="PROSITE-ProRule" id="PRU01240"/>
    </source>
</evidence>
<protein>
    <recommendedName>
        <fullName evidence="5">Peptidase S8/S53 domain-containing protein</fullName>
    </recommendedName>
</protein>
<keyword evidence="3 4" id="KW-0720">Serine protease</keyword>
<dbReference type="PROSITE" id="PS00136">
    <property type="entry name" value="SUBTILASE_ASP"/>
    <property type="match status" value="1"/>
</dbReference>
<organism evidence="6 7">
    <name type="scientific">Rheinheimera mesophila</name>
    <dbReference type="NCBI Taxonomy" id="1547515"/>
    <lineage>
        <taxon>Bacteria</taxon>
        <taxon>Pseudomonadati</taxon>
        <taxon>Pseudomonadota</taxon>
        <taxon>Gammaproteobacteria</taxon>
        <taxon>Chromatiales</taxon>
        <taxon>Chromatiaceae</taxon>
        <taxon>Rheinheimera</taxon>
    </lineage>
</organism>
<accession>A0A3P3QBD4</accession>
<dbReference type="SUPFAM" id="SSF52743">
    <property type="entry name" value="Subtilisin-like"/>
    <property type="match status" value="1"/>
</dbReference>
<dbReference type="Gene3D" id="3.40.50.200">
    <property type="entry name" value="Peptidase S8/S53 domain"/>
    <property type="match status" value="1"/>
</dbReference>
<comment type="caution">
    <text evidence="6">The sequence shown here is derived from an EMBL/GenBank/DDBJ whole genome shotgun (WGS) entry which is preliminary data.</text>
</comment>
<keyword evidence="2 4" id="KW-0378">Hydrolase</keyword>
<dbReference type="InterPro" id="IPR036852">
    <property type="entry name" value="Peptidase_S8/S53_dom_sf"/>
</dbReference>
<feature type="domain" description="Peptidase S8/S53" evidence="5">
    <location>
        <begin position="168"/>
        <end position="410"/>
    </location>
</feature>
<dbReference type="PANTHER" id="PTHR42884">
    <property type="entry name" value="PROPROTEIN CONVERTASE SUBTILISIN/KEXIN-RELATED"/>
    <property type="match status" value="1"/>
</dbReference>
<dbReference type="InterPro" id="IPR000209">
    <property type="entry name" value="Peptidase_S8/S53_dom"/>
</dbReference>
<feature type="active site" description="Charge relay system" evidence="4">
    <location>
        <position position="213"/>
    </location>
</feature>
<dbReference type="GO" id="GO:0016485">
    <property type="term" value="P:protein processing"/>
    <property type="evidence" value="ECO:0007669"/>
    <property type="project" value="TreeGrafter"/>
</dbReference>
<evidence type="ECO:0000256" key="1">
    <source>
        <dbReference type="ARBA" id="ARBA00022670"/>
    </source>
</evidence>
<sequence length="438" mass="48455">MWKLISSVLLLVCPLVCADYVFAVAEKNYRLELSNPPDAGQTEAVALLKPERLRVKVANRLLLVSSRAISRHELPRQQQKLITKLELLLHYQQQFVYLVSLNSLEDALQNMAVLEKLPGVSYVQPDVLPMRTESEKAPSLLNTLYLNEQTFSVADYLALEKIWPYSKGQGSRVAVIDTGVSLNLPDLGQTKLRFSWDIDLNIPGAVPEPHQKHGNKVAGLIWAQPDKVQNINKFTLGYAWGIAPDSELIALKLQRPWTSNLLRAFSLAEQQGADVINISWLLPWVAAPVRDYLQYLAYDARQGKGVVIVVAADPKFRTNIGLAALPELLVVSSTDHQGTLADASWGPAADIAAASYLLTVSQLPKQRYEQFAKTSSSAALVSGFVALLRSWRPELTAAEIQLLLSETGTAKIQQVPQGAEFSYKVLNAQKVLAELRNN</sequence>
<comment type="similarity">
    <text evidence="4">Belongs to the peptidase S8 family.</text>
</comment>
<dbReference type="AlphaFoldDB" id="A0A3P3QBD4"/>
<evidence type="ECO:0000259" key="5">
    <source>
        <dbReference type="Pfam" id="PF00082"/>
    </source>
</evidence>
<dbReference type="CDD" id="cd00306">
    <property type="entry name" value="Peptidases_S8_S53"/>
    <property type="match status" value="1"/>
</dbReference>
<name>A0A3P3QBD4_9GAMM</name>
<feature type="active site" description="Charge relay system" evidence="4">
    <location>
        <position position="375"/>
    </location>
</feature>
<reference evidence="6 7" key="1">
    <citation type="submission" date="2018-11" db="EMBL/GenBank/DDBJ databases">
        <title>Draft genome analysis of Rheinheimera mesophila isolated from an industrial waste site.</title>
        <authorList>
            <person name="Yu Q."/>
            <person name="Qi Y."/>
            <person name="Zhang H."/>
            <person name="Lu Y."/>
            <person name="Pu J."/>
        </authorList>
    </citation>
    <scope>NUCLEOTIDE SEQUENCE [LARGE SCALE GENOMIC DNA]</scope>
    <source>
        <strain evidence="6 7">IITR13</strain>
    </source>
</reference>
<dbReference type="PRINTS" id="PR00723">
    <property type="entry name" value="SUBTILISIN"/>
</dbReference>
<dbReference type="Proteomes" id="UP000276260">
    <property type="component" value="Unassembled WGS sequence"/>
</dbReference>
<dbReference type="InterPro" id="IPR023827">
    <property type="entry name" value="Peptidase_S8_Asp-AS"/>
</dbReference>
<keyword evidence="7" id="KW-1185">Reference proteome</keyword>
<dbReference type="PANTHER" id="PTHR42884:SF14">
    <property type="entry name" value="NEUROENDOCRINE CONVERTASE 1"/>
    <property type="match status" value="1"/>
</dbReference>
<evidence type="ECO:0000256" key="3">
    <source>
        <dbReference type="ARBA" id="ARBA00022825"/>
    </source>
</evidence>
<dbReference type="EMBL" id="RRCF01000009">
    <property type="protein sequence ID" value="RRJ18398.1"/>
    <property type="molecule type" value="Genomic_DNA"/>
</dbReference>
<dbReference type="InterPro" id="IPR015500">
    <property type="entry name" value="Peptidase_S8_subtilisin-rel"/>
</dbReference>
<dbReference type="GO" id="GO:0016020">
    <property type="term" value="C:membrane"/>
    <property type="evidence" value="ECO:0007669"/>
    <property type="project" value="TreeGrafter"/>
</dbReference>
<dbReference type="OrthoDB" id="9790784at2"/>
<gene>
    <name evidence="6" type="ORF">EIK76_17260</name>
</gene>
<dbReference type="GO" id="GO:0004252">
    <property type="term" value="F:serine-type endopeptidase activity"/>
    <property type="evidence" value="ECO:0007669"/>
    <property type="project" value="UniProtKB-UniRule"/>
</dbReference>
<dbReference type="PROSITE" id="PS51892">
    <property type="entry name" value="SUBTILASE"/>
    <property type="match status" value="1"/>
</dbReference>
<keyword evidence="1 4" id="KW-0645">Protease</keyword>
<dbReference type="RefSeq" id="WP_125060991.1">
    <property type="nucleotide sequence ID" value="NZ_RRCF01000009.1"/>
</dbReference>
<evidence type="ECO:0000313" key="7">
    <source>
        <dbReference type="Proteomes" id="UP000276260"/>
    </source>
</evidence>
<evidence type="ECO:0000256" key="2">
    <source>
        <dbReference type="ARBA" id="ARBA00022801"/>
    </source>
</evidence>
<dbReference type="Pfam" id="PF00082">
    <property type="entry name" value="Peptidase_S8"/>
    <property type="match status" value="1"/>
</dbReference>